<feature type="chain" id="PRO_5002876867" evidence="2">
    <location>
        <begin position="20"/>
        <end position="268"/>
    </location>
</feature>
<feature type="region of interest" description="Disordered" evidence="1">
    <location>
        <begin position="227"/>
        <end position="268"/>
    </location>
</feature>
<dbReference type="PaxDb" id="35128-Thaps10517"/>
<name>B8LCV8_THAPS</name>
<dbReference type="AlphaFoldDB" id="B8LCV8"/>
<reference evidence="3 4" key="1">
    <citation type="journal article" date="2004" name="Science">
        <title>The genome of the diatom Thalassiosira pseudonana: ecology, evolution, and metabolism.</title>
        <authorList>
            <person name="Armbrust E.V."/>
            <person name="Berges J.A."/>
            <person name="Bowler C."/>
            <person name="Green B.R."/>
            <person name="Martinez D."/>
            <person name="Putnam N.H."/>
            <person name="Zhou S."/>
            <person name="Allen A.E."/>
            <person name="Apt K.E."/>
            <person name="Bechner M."/>
            <person name="Brzezinski M.A."/>
            <person name="Chaal B.K."/>
            <person name="Chiovitti A."/>
            <person name="Davis A.K."/>
            <person name="Demarest M.S."/>
            <person name="Detter J.C."/>
            <person name="Glavina T."/>
            <person name="Goodstein D."/>
            <person name="Hadi M.Z."/>
            <person name="Hellsten U."/>
            <person name="Hildebrand M."/>
            <person name="Jenkins B.D."/>
            <person name="Jurka J."/>
            <person name="Kapitonov V.V."/>
            <person name="Kroger N."/>
            <person name="Lau W.W."/>
            <person name="Lane T.W."/>
            <person name="Larimer F.W."/>
            <person name="Lippmeier J.C."/>
            <person name="Lucas S."/>
            <person name="Medina M."/>
            <person name="Montsant A."/>
            <person name="Obornik M."/>
            <person name="Parker M.S."/>
            <person name="Palenik B."/>
            <person name="Pazour G.J."/>
            <person name="Richardson P.M."/>
            <person name="Rynearson T.A."/>
            <person name="Saito M.A."/>
            <person name="Schwartz D.C."/>
            <person name="Thamatrakoln K."/>
            <person name="Valentin K."/>
            <person name="Vardi A."/>
            <person name="Wilkerson F.P."/>
            <person name="Rokhsar D.S."/>
        </authorList>
    </citation>
    <scope>NUCLEOTIDE SEQUENCE [LARGE SCALE GENOMIC DNA]</scope>
    <source>
        <strain evidence="3 4">CCMP1335</strain>
    </source>
</reference>
<sequence length="268" mass="28841">MKCSAAAILLLSICSNTSAQTRRLRRERLYKSTTTNSRTLQWDPSEPDWSTVAANPFDASATTDMISITSMSMSLPTTPPATFIQDNPFDNNISDTMDLSTREPETVAPTPDPFGGLLIPDTVFSLSMSMPEIIVTDSPTLRPSYPPVGLPTTSPAVPVLSTFAPVSSAPVMAPVAMVVSTPQPTNRFVITPQPTEMSMPLTTIPSVEEIFTDDVMFGDMCMSLDMSSSMATSSDPTTPSSDGQPSPSPTWWFQKDEPEEAAGDAKSR</sequence>
<feature type="compositionally biased region" description="Low complexity" evidence="1">
    <location>
        <begin position="227"/>
        <end position="245"/>
    </location>
</feature>
<evidence type="ECO:0000313" key="3">
    <source>
        <dbReference type="EMBL" id="EED86833.1"/>
    </source>
</evidence>
<feature type="signal peptide" evidence="2">
    <location>
        <begin position="1"/>
        <end position="19"/>
    </location>
</feature>
<gene>
    <name evidence="3" type="ORF">THAPSDRAFT_10517</name>
</gene>
<keyword evidence="4" id="KW-1185">Reference proteome</keyword>
<dbReference type="Proteomes" id="UP000001449">
    <property type="component" value="Chromosome 16"/>
</dbReference>
<dbReference type="HOGENOM" id="CLU_1040069_0_0_1"/>
<organism evidence="3 4">
    <name type="scientific">Thalassiosira pseudonana</name>
    <name type="common">Marine diatom</name>
    <name type="synonym">Cyclotella nana</name>
    <dbReference type="NCBI Taxonomy" id="35128"/>
    <lineage>
        <taxon>Eukaryota</taxon>
        <taxon>Sar</taxon>
        <taxon>Stramenopiles</taxon>
        <taxon>Ochrophyta</taxon>
        <taxon>Bacillariophyta</taxon>
        <taxon>Coscinodiscophyceae</taxon>
        <taxon>Thalassiosirophycidae</taxon>
        <taxon>Thalassiosirales</taxon>
        <taxon>Thalassiosiraceae</taxon>
        <taxon>Thalassiosira</taxon>
    </lineage>
</organism>
<reference evidence="3 4" key="2">
    <citation type="journal article" date="2008" name="Nature">
        <title>The Phaeodactylum genome reveals the evolutionary history of diatom genomes.</title>
        <authorList>
            <person name="Bowler C."/>
            <person name="Allen A.E."/>
            <person name="Badger J.H."/>
            <person name="Grimwood J."/>
            <person name="Jabbari K."/>
            <person name="Kuo A."/>
            <person name="Maheswari U."/>
            <person name="Martens C."/>
            <person name="Maumus F."/>
            <person name="Otillar R.P."/>
            <person name="Rayko E."/>
            <person name="Salamov A."/>
            <person name="Vandepoele K."/>
            <person name="Beszteri B."/>
            <person name="Gruber A."/>
            <person name="Heijde M."/>
            <person name="Katinka M."/>
            <person name="Mock T."/>
            <person name="Valentin K."/>
            <person name="Verret F."/>
            <person name="Berges J.A."/>
            <person name="Brownlee C."/>
            <person name="Cadoret J.P."/>
            <person name="Chiovitti A."/>
            <person name="Choi C.J."/>
            <person name="Coesel S."/>
            <person name="De Martino A."/>
            <person name="Detter J.C."/>
            <person name="Durkin C."/>
            <person name="Falciatore A."/>
            <person name="Fournet J."/>
            <person name="Haruta M."/>
            <person name="Huysman M.J."/>
            <person name="Jenkins B.D."/>
            <person name="Jiroutova K."/>
            <person name="Jorgensen R.E."/>
            <person name="Joubert Y."/>
            <person name="Kaplan A."/>
            <person name="Kroger N."/>
            <person name="Kroth P.G."/>
            <person name="La Roche J."/>
            <person name="Lindquist E."/>
            <person name="Lommer M."/>
            <person name="Martin-Jezequel V."/>
            <person name="Lopez P.J."/>
            <person name="Lucas S."/>
            <person name="Mangogna M."/>
            <person name="McGinnis K."/>
            <person name="Medlin L.K."/>
            <person name="Montsant A."/>
            <person name="Oudot-Le Secq M.P."/>
            <person name="Napoli C."/>
            <person name="Obornik M."/>
            <person name="Parker M.S."/>
            <person name="Petit J.L."/>
            <person name="Porcel B.M."/>
            <person name="Poulsen N."/>
            <person name="Robison M."/>
            <person name="Rychlewski L."/>
            <person name="Rynearson T.A."/>
            <person name="Schmutz J."/>
            <person name="Shapiro H."/>
            <person name="Siaut M."/>
            <person name="Stanley M."/>
            <person name="Sussman M.R."/>
            <person name="Taylor A.R."/>
            <person name="Vardi A."/>
            <person name="von Dassow P."/>
            <person name="Vyverman W."/>
            <person name="Willis A."/>
            <person name="Wyrwicz L.S."/>
            <person name="Rokhsar D.S."/>
            <person name="Weissenbach J."/>
            <person name="Armbrust E.V."/>
            <person name="Green B.R."/>
            <person name="Van de Peer Y."/>
            <person name="Grigoriev I.V."/>
        </authorList>
    </citation>
    <scope>NUCLEOTIDE SEQUENCE [LARGE SCALE GENOMIC DNA]</scope>
    <source>
        <strain evidence="3 4">CCMP1335</strain>
    </source>
</reference>
<dbReference type="KEGG" id="tps:THAPSDRAFT_10517"/>
<evidence type="ECO:0000256" key="2">
    <source>
        <dbReference type="SAM" id="SignalP"/>
    </source>
</evidence>
<evidence type="ECO:0000313" key="4">
    <source>
        <dbReference type="Proteomes" id="UP000001449"/>
    </source>
</evidence>
<dbReference type="EMBL" id="DS999418">
    <property type="protein sequence ID" value="EED86833.1"/>
    <property type="molecule type" value="Genomic_DNA"/>
</dbReference>
<evidence type="ECO:0000256" key="1">
    <source>
        <dbReference type="SAM" id="MobiDB-lite"/>
    </source>
</evidence>
<dbReference type="InParanoid" id="B8LCV8"/>
<keyword evidence="2" id="KW-0732">Signal</keyword>
<proteinExistence type="predicted"/>
<accession>B8LCV8</accession>
<dbReference type="GeneID" id="7442607"/>
<protein>
    <submittedName>
        <fullName evidence="3">Uncharacterized protein</fullName>
    </submittedName>
</protein>
<dbReference type="RefSeq" id="XP_002296849.1">
    <property type="nucleotide sequence ID" value="XM_002296813.1"/>
</dbReference>